<comment type="caution">
    <text evidence="4">The sequence shown here is derived from an EMBL/GenBank/DDBJ whole genome shotgun (WGS) entry which is preliminary data.</text>
</comment>
<proteinExistence type="predicted"/>
<evidence type="ECO:0000256" key="1">
    <source>
        <dbReference type="ARBA" id="ARBA00004496"/>
    </source>
</evidence>
<keyword evidence="5" id="KW-1185">Reference proteome</keyword>
<keyword evidence="3" id="KW-0175">Coiled coil</keyword>
<sequence>MSSGDYDNLLSENSETEELGKAIRKGLEKNKKDFFESVSENAGTAEQIETLREKLIATKIAISVSSICHKTSFIKLEQNSEQKKDFYENRNSKNEDKSLLSNSKFSNFALAQTLILILHNLAVPQLSRGALAQQGGVSALLSLWRNCKNEKLSRLSANGISKLICSTNPNLLKFKQSFECARAIISTLENAEHELEQFEALRALTNIASVGEEERSRLIENGVWERAKEGLFCENFRVQRSAIELMANLLLCEKGLQKMADSPAELKIFELFCKSDDFKSQSAAVRVLAFVGYQKPLLIKNGGLDKSVFERMAESEDGSVRGFAKEVAELI</sequence>
<name>A0ABV2AJ88_9EUKA</name>
<evidence type="ECO:0000256" key="2">
    <source>
        <dbReference type="ARBA" id="ARBA00022490"/>
    </source>
</evidence>
<feature type="coiled-coil region" evidence="3">
    <location>
        <begin position="181"/>
        <end position="208"/>
    </location>
</feature>
<reference evidence="4 5" key="1">
    <citation type="journal article" date="2024" name="BMC Biol.">
        <title>Comparative genomics of Ascetosporea gives new insight into the evolutionary basis for animal parasitism in Rhizaria.</title>
        <authorList>
            <person name="Hiltunen Thoren M."/>
            <person name="Onut-Brannstrom I."/>
            <person name="Alfjorden A."/>
            <person name="Peckova H."/>
            <person name="Swords F."/>
            <person name="Hooper C."/>
            <person name="Holzer A.S."/>
            <person name="Bass D."/>
            <person name="Burki F."/>
        </authorList>
    </citation>
    <scope>NUCLEOTIDE SEQUENCE [LARGE SCALE GENOMIC DNA]</scope>
    <source>
        <strain evidence="4">20-A016</strain>
    </source>
</reference>
<protein>
    <submittedName>
        <fullName evidence="4">Uncharacterized protein</fullName>
    </submittedName>
</protein>
<gene>
    <name evidence="4" type="ORF">MHBO_001364</name>
</gene>
<evidence type="ECO:0000313" key="5">
    <source>
        <dbReference type="Proteomes" id="UP001439008"/>
    </source>
</evidence>
<dbReference type="InterPro" id="IPR016024">
    <property type="entry name" value="ARM-type_fold"/>
</dbReference>
<evidence type="ECO:0000313" key="4">
    <source>
        <dbReference type="EMBL" id="MES1919554.1"/>
    </source>
</evidence>
<evidence type="ECO:0000256" key="3">
    <source>
        <dbReference type="SAM" id="Coils"/>
    </source>
</evidence>
<dbReference type="SUPFAM" id="SSF48371">
    <property type="entry name" value="ARM repeat"/>
    <property type="match status" value="1"/>
</dbReference>
<accession>A0ABV2AJ88</accession>
<dbReference type="EMBL" id="JBDODL010000324">
    <property type="protein sequence ID" value="MES1919554.1"/>
    <property type="molecule type" value="Genomic_DNA"/>
</dbReference>
<dbReference type="PANTHER" id="PTHR45994:SF1">
    <property type="entry name" value="FI21225P1"/>
    <property type="match status" value="1"/>
</dbReference>
<dbReference type="Proteomes" id="UP001439008">
    <property type="component" value="Unassembled WGS sequence"/>
</dbReference>
<organism evidence="4 5">
    <name type="scientific">Bonamia ostreae</name>
    <dbReference type="NCBI Taxonomy" id="126728"/>
    <lineage>
        <taxon>Eukaryota</taxon>
        <taxon>Sar</taxon>
        <taxon>Rhizaria</taxon>
        <taxon>Endomyxa</taxon>
        <taxon>Ascetosporea</taxon>
        <taxon>Haplosporida</taxon>
        <taxon>Bonamia</taxon>
    </lineage>
</organism>
<dbReference type="Gene3D" id="1.25.10.10">
    <property type="entry name" value="Leucine-rich Repeat Variant"/>
    <property type="match status" value="1"/>
</dbReference>
<keyword evidence="2" id="KW-0963">Cytoplasm</keyword>
<dbReference type="PANTHER" id="PTHR45994">
    <property type="entry name" value="FI21225P1"/>
    <property type="match status" value="1"/>
</dbReference>
<comment type="subcellular location">
    <subcellularLocation>
        <location evidence="1">Cytoplasm</location>
    </subcellularLocation>
</comment>
<dbReference type="InterPro" id="IPR011989">
    <property type="entry name" value="ARM-like"/>
</dbReference>